<proteinExistence type="predicted"/>
<evidence type="ECO:0000313" key="6">
    <source>
        <dbReference type="Proteomes" id="UP001295794"/>
    </source>
</evidence>
<dbReference type="SUPFAM" id="SSF48403">
    <property type="entry name" value="Ankyrin repeat"/>
    <property type="match status" value="2"/>
</dbReference>
<name>A0AAD2Q2M9_9AGAR</name>
<protein>
    <recommendedName>
        <fullName evidence="7">Ankyrin</fullName>
    </recommendedName>
</protein>
<evidence type="ECO:0000256" key="4">
    <source>
        <dbReference type="SAM" id="MobiDB-lite"/>
    </source>
</evidence>
<feature type="repeat" description="ANK" evidence="3">
    <location>
        <begin position="99"/>
        <end position="131"/>
    </location>
</feature>
<keyword evidence="6" id="KW-1185">Reference proteome</keyword>
<dbReference type="PANTHER" id="PTHR24171:SF8">
    <property type="entry name" value="BRCA1-ASSOCIATED RING DOMAIN PROTEIN 1"/>
    <property type="match status" value="1"/>
</dbReference>
<dbReference type="PANTHER" id="PTHR24171">
    <property type="entry name" value="ANKYRIN REPEAT DOMAIN-CONTAINING PROTEIN 39-RELATED"/>
    <property type="match status" value="1"/>
</dbReference>
<feature type="repeat" description="ANK" evidence="3">
    <location>
        <begin position="11"/>
        <end position="43"/>
    </location>
</feature>
<keyword evidence="1" id="KW-0677">Repeat</keyword>
<sequence>MTRRDPTSSSPESSRLHRAALTGDETSARRALRAGADVNARDSMNRTALMCAIAGDNWQQADASNASGSHCGRLGILRTLLLDAHISLVTLNAPQSAYRGVTPLGMAAWLNQADAVRILLEESSESVAVDATDVHGATPLMYAARDGRVEVVQMLLRHGAFPDLGDAHHRTAVQFALRFPQIVWLCESTLRRMRLRSSSSLPKQLLRSALPTSRILEPPALSSFGSITRITDTLIHAVTSSDVPTLHSILYPSVSSHTDSHTTPVLVNLPDSDGWSAIHHCAAAEQPSALVFNALYCAGAVPLFTAHEQWTPLHCFAQASRSPPSVHLRAQWSSALAQFVCLLLQDLRVPLAARDGDDETCIHLAAEHGSCIEVLALLLECDASKTVRDMRNSRGLTALEVCRPEFRHAFGTELESLRSPSALSTYTIRASPSAVSLSSFATDVEETEDASVLDNIDISASSEQLLANLRLTSPMEKQNPSPFHIGLMENLLREAGDLTAVVCSHYRTMAAEARKDVSALRENAGKVQRFVDGLAQDIGREILSKGLVPIPPRRRGDRGSEDSQNTAVDCAPQSPLTEDQALPVPFPALPEITSEPAKRTTGPMKLKAWMKRKLFAEAITAATMPPSPRSPLEVIMEDQDSDCHSVRRIVTVDVDVSAEEWSNGLLRTSYGTLQAANRDLERIRECISSAEHFIDVVERCTARTERAVDRAVKKRQAFVAESKHHSAEDDLFVRPALLSAKSSIASLSSLYSARSSCVSLAATLSEQDDDDTRLVRRLLLRKIDAGVAGAQDDLEKGVEWLRVVKAAVRGTKRRACVV</sequence>
<dbReference type="InterPro" id="IPR036770">
    <property type="entry name" value="Ankyrin_rpt-contain_sf"/>
</dbReference>
<comment type="caution">
    <text evidence="5">The sequence shown here is derived from an EMBL/GenBank/DDBJ whole genome shotgun (WGS) entry which is preliminary data.</text>
</comment>
<evidence type="ECO:0008006" key="7">
    <source>
        <dbReference type="Google" id="ProtNLM"/>
    </source>
</evidence>
<dbReference type="GO" id="GO:0085020">
    <property type="term" value="P:protein K6-linked ubiquitination"/>
    <property type="evidence" value="ECO:0007669"/>
    <property type="project" value="TreeGrafter"/>
</dbReference>
<dbReference type="InterPro" id="IPR002110">
    <property type="entry name" value="Ankyrin_rpt"/>
</dbReference>
<evidence type="ECO:0000313" key="5">
    <source>
        <dbReference type="EMBL" id="CAK5269305.1"/>
    </source>
</evidence>
<dbReference type="SMART" id="SM00248">
    <property type="entry name" value="ANK"/>
    <property type="match status" value="5"/>
</dbReference>
<evidence type="ECO:0000256" key="3">
    <source>
        <dbReference type="PROSITE-ProRule" id="PRU00023"/>
    </source>
</evidence>
<dbReference type="AlphaFoldDB" id="A0AAD2Q2M9"/>
<reference evidence="5" key="1">
    <citation type="submission" date="2023-11" db="EMBL/GenBank/DDBJ databases">
        <authorList>
            <person name="De Vega J J."/>
            <person name="De Vega J J."/>
        </authorList>
    </citation>
    <scope>NUCLEOTIDE SEQUENCE</scope>
</reference>
<dbReference type="PROSITE" id="PS50088">
    <property type="entry name" value="ANK_REPEAT"/>
    <property type="match status" value="3"/>
</dbReference>
<dbReference type="Proteomes" id="UP001295794">
    <property type="component" value="Unassembled WGS sequence"/>
</dbReference>
<dbReference type="EMBL" id="CAVNYO010000144">
    <property type="protein sequence ID" value="CAK5269305.1"/>
    <property type="molecule type" value="Genomic_DNA"/>
</dbReference>
<feature type="region of interest" description="Disordered" evidence="4">
    <location>
        <begin position="548"/>
        <end position="582"/>
    </location>
</feature>
<organism evidence="5 6">
    <name type="scientific">Mycena citricolor</name>
    <dbReference type="NCBI Taxonomy" id="2018698"/>
    <lineage>
        <taxon>Eukaryota</taxon>
        <taxon>Fungi</taxon>
        <taxon>Dikarya</taxon>
        <taxon>Basidiomycota</taxon>
        <taxon>Agaricomycotina</taxon>
        <taxon>Agaricomycetes</taxon>
        <taxon>Agaricomycetidae</taxon>
        <taxon>Agaricales</taxon>
        <taxon>Marasmiineae</taxon>
        <taxon>Mycenaceae</taxon>
        <taxon>Mycena</taxon>
    </lineage>
</organism>
<dbReference type="PROSITE" id="PS50297">
    <property type="entry name" value="ANK_REP_REGION"/>
    <property type="match status" value="1"/>
</dbReference>
<accession>A0AAD2Q2M9</accession>
<feature type="region of interest" description="Disordered" evidence="4">
    <location>
        <begin position="1"/>
        <end position="28"/>
    </location>
</feature>
<feature type="repeat" description="ANK" evidence="3">
    <location>
        <begin position="135"/>
        <end position="167"/>
    </location>
</feature>
<dbReference type="GO" id="GO:0004842">
    <property type="term" value="F:ubiquitin-protein transferase activity"/>
    <property type="evidence" value="ECO:0007669"/>
    <property type="project" value="TreeGrafter"/>
</dbReference>
<gene>
    <name evidence="5" type="ORF">MYCIT1_LOCUS12923</name>
</gene>
<dbReference type="Gene3D" id="1.25.40.20">
    <property type="entry name" value="Ankyrin repeat-containing domain"/>
    <property type="match status" value="2"/>
</dbReference>
<evidence type="ECO:0000256" key="2">
    <source>
        <dbReference type="ARBA" id="ARBA00023043"/>
    </source>
</evidence>
<evidence type="ECO:0000256" key="1">
    <source>
        <dbReference type="ARBA" id="ARBA00022737"/>
    </source>
</evidence>
<keyword evidence="2 3" id="KW-0040">ANK repeat</keyword>
<dbReference type="Pfam" id="PF12796">
    <property type="entry name" value="Ank_2"/>
    <property type="match status" value="1"/>
</dbReference>